<dbReference type="AlphaFoldDB" id="A0A916SFZ3"/>
<dbReference type="InterPro" id="IPR036390">
    <property type="entry name" value="WH_DNA-bd_sf"/>
</dbReference>
<comment type="caution">
    <text evidence="1">The sequence shown here is derived from an EMBL/GenBank/DDBJ whole genome shotgun (WGS) entry which is preliminary data.</text>
</comment>
<keyword evidence="2" id="KW-1185">Reference proteome</keyword>
<proteinExistence type="predicted"/>
<evidence type="ECO:0000313" key="2">
    <source>
        <dbReference type="Proteomes" id="UP000620596"/>
    </source>
</evidence>
<reference evidence="1" key="1">
    <citation type="journal article" date="2014" name="Int. J. Syst. Evol. Microbiol.">
        <title>Complete genome sequence of Corynebacterium casei LMG S-19264T (=DSM 44701T), isolated from a smear-ripened cheese.</title>
        <authorList>
            <consortium name="US DOE Joint Genome Institute (JGI-PGF)"/>
            <person name="Walter F."/>
            <person name="Albersmeier A."/>
            <person name="Kalinowski J."/>
            <person name="Ruckert C."/>
        </authorList>
    </citation>
    <scope>NUCLEOTIDE SEQUENCE</scope>
    <source>
        <strain evidence="1">CGMCC 1.15322</strain>
    </source>
</reference>
<reference evidence="1" key="2">
    <citation type="submission" date="2020-09" db="EMBL/GenBank/DDBJ databases">
        <authorList>
            <person name="Sun Q."/>
            <person name="Zhou Y."/>
        </authorList>
    </citation>
    <scope>NUCLEOTIDE SEQUENCE</scope>
    <source>
        <strain evidence="1">CGMCC 1.15322</strain>
    </source>
</reference>
<dbReference type="InterPro" id="IPR036388">
    <property type="entry name" value="WH-like_DNA-bd_sf"/>
</dbReference>
<accession>A0A916SFZ3</accession>
<protein>
    <submittedName>
        <fullName evidence="1">MarR family EPS-associated transcriptional regulator</fullName>
    </submittedName>
</protein>
<evidence type="ECO:0000313" key="1">
    <source>
        <dbReference type="EMBL" id="GGA94436.1"/>
    </source>
</evidence>
<dbReference type="NCBIfam" id="TIGR04176">
    <property type="entry name" value="MarR_EPS"/>
    <property type="match status" value="1"/>
</dbReference>
<dbReference type="EMBL" id="BMIG01000004">
    <property type="protein sequence ID" value="GGA94436.1"/>
    <property type="molecule type" value="Genomic_DNA"/>
</dbReference>
<dbReference type="Pfam" id="PF13412">
    <property type="entry name" value="HTH_24"/>
    <property type="match status" value="1"/>
</dbReference>
<organism evidence="1 2">
    <name type="scientific">Polaromonas eurypsychrophila</name>
    <dbReference type="NCBI Taxonomy" id="1614635"/>
    <lineage>
        <taxon>Bacteria</taxon>
        <taxon>Pseudomonadati</taxon>
        <taxon>Pseudomonadota</taxon>
        <taxon>Betaproteobacteria</taxon>
        <taxon>Burkholderiales</taxon>
        <taxon>Comamonadaceae</taxon>
        <taxon>Polaromonas</taxon>
    </lineage>
</organism>
<sequence>MNASDLPSLQEENHFKILRLLKAQPYLSQRDLTDALGVSLGKTNYCLKALLTKGFIKMQSFPKSPNKLAYVYVLSPVGITEKVGLTVRFLKLKIAEFKSLALEIEALKYEMNQSNPKQIVPTS</sequence>
<dbReference type="InterPro" id="IPR026433">
    <property type="entry name" value="MarR_EPS"/>
</dbReference>
<name>A0A916SFZ3_9BURK</name>
<dbReference type="Proteomes" id="UP000620596">
    <property type="component" value="Unassembled WGS sequence"/>
</dbReference>
<gene>
    <name evidence="1" type="ORF">GCM10011496_14400</name>
</gene>
<dbReference type="SUPFAM" id="SSF46785">
    <property type="entry name" value="Winged helix' DNA-binding domain"/>
    <property type="match status" value="1"/>
</dbReference>
<dbReference type="RefSeq" id="WP_188707678.1">
    <property type="nucleotide sequence ID" value="NZ_BMIG01000004.1"/>
</dbReference>
<dbReference type="Gene3D" id="1.10.10.10">
    <property type="entry name" value="Winged helix-like DNA-binding domain superfamily/Winged helix DNA-binding domain"/>
    <property type="match status" value="1"/>
</dbReference>